<dbReference type="InterPro" id="IPR011946">
    <property type="entry name" value="Integrase_integron-type"/>
</dbReference>
<dbReference type="Gene3D" id="1.10.443.10">
    <property type="entry name" value="Intergrase catalytic core"/>
    <property type="match status" value="1"/>
</dbReference>
<dbReference type="InterPro" id="IPR010998">
    <property type="entry name" value="Integrase_recombinase_N"/>
</dbReference>
<name>A0A0M2PNN6_PROHO</name>
<dbReference type="PROSITE" id="PS51898">
    <property type="entry name" value="TYR_RECOMBINASE"/>
    <property type="match status" value="1"/>
</dbReference>
<evidence type="ECO:0000259" key="6">
    <source>
        <dbReference type="PROSITE" id="PS51898"/>
    </source>
</evidence>
<dbReference type="Pfam" id="PF00589">
    <property type="entry name" value="Phage_integrase"/>
    <property type="match status" value="1"/>
</dbReference>
<dbReference type="NCBIfam" id="TIGR02249">
    <property type="entry name" value="integrase_gron"/>
    <property type="match status" value="1"/>
</dbReference>
<organism evidence="8 9">
    <name type="scientific">Prochlorothrix hollandica PCC 9006 = CALU 1027</name>
    <dbReference type="NCBI Taxonomy" id="317619"/>
    <lineage>
        <taxon>Bacteria</taxon>
        <taxon>Bacillati</taxon>
        <taxon>Cyanobacteriota</taxon>
        <taxon>Cyanophyceae</taxon>
        <taxon>Prochlorotrichales</taxon>
        <taxon>Prochlorotrichaceae</taxon>
        <taxon>Prochlorothrix</taxon>
    </lineage>
</organism>
<accession>A0A0M2PNN6</accession>
<dbReference type="InterPro" id="IPR050090">
    <property type="entry name" value="Tyrosine_recombinase_XerCD"/>
</dbReference>
<feature type="domain" description="Tyr recombinase" evidence="6">
    <location>
        <begin position="109"/>
        <end position="325"/>
    </location>
</feature>
<proteinExistence type="inferred from homology"/>
<keyword evidence="9" id="KW-1185">Reference proteome</keyword>
<dbReference type="SUPFAM" id="SSF56349">
    <property type="entry name" value="DNA breaking-rejoining enzymes"/>
    <property type="match status" value="1"/>
</dbReference>
<comment type="similarity">
    <text evidence="1">Belongs to the 'phage' integrase family.</text>
</comment>
<keyword evidence="3 5" id="KW-0238">DNA-binding</keyword>
<dbReference type="OrthoDB" id="9784359at2"/>
<dbReference type="GO" id="GO:0003677">
    <property type="term" value="F:DNA binding"/>
    <property type="evidence" value="ECO:0007669"/>
    <property type="project" value="UniProtKB-UniRule"/>
</dbReference>
<evidence type="ECO:0000256" key="3">
    <source>
        <dbReference type="ARBA" id="ARBA00023125"/>
    </source>
</evidence>
<evidence type="ECO:0000256" key="2">
    <source>
        <dbReference type="ARBA" id="ARBA00022908"/>
    </source>
</evidence>
<dbReference type="InterPro" id="IPR013762">
    <property type="entry name" value="Integrase-like_cat_sf"/>
</dbReference>
<keyword evidence="4" id="KW-0233">DNA recombination</keyword>
<dbReference type="RefSeq" id="WP_017713368.1">
    <property type="nucleotide sequence ID" value="NZ_KB235939.1"/>
</dbReference>
<dbReference type="PANTHER" id="PTHR30349">
    <property type="entry name" value="PHAGE INTEGRASE-RELATED"/>
    <property type="match status" value="1"/>
</dbReference>
<evidence type="ECO:0000256" key="5">
    <source>
        <dbReference type="PROSITE-ProRule" id="PRU01248"/>
    </source>
</evidence>
<dbReference type="EMBL" id="AJTX02000010">
    <property type="protein sequence ID" value="KKI98230.1"/>
    <property type="molecule type" value="Genomic_DNA"/>
</dbReference>
<dbReference type="Pfam" id="PF13495">
    <property type="entry name" value="Phage_int_SAM_4"/>
    <property type="match status" value="1"/>
</dbReference>
<dbReference type="GO" id="GO:0006310">
    <property type="term" value="P:DNA recombination"/>
    <property type="evidence" value="ECO:0007669"/>
    <property type="project" value="UniProtKB-KW"/>
</dbReference>
<evidence type="ECO:0000313" key="8">
    <source>
        <dbReference type="EMBL" id="KKI98230.1"/>
    </source>
</evidence>
<comment type="caution">
    <text evidence="8">The sequence shown here is derived from an EMBL/GenBank/DDBJ whole genome shotgun (WGS) entry which is preliminary data.</text>
</comment>
<dbReference type="InterPro" id="IPR044068">
    <property type="entry name" value="CB"/>
</dbReference>
<feature type="domain" description="Core-binding (CB)" evidence="7">
    <location>
        <begin position="8"/>
        <end position="91"/>
    </location>
</feature>
<dbReference type="PANTHER" id="PTHR30349:SF64">
    <property type="entry name" value="PROPHAGE INTEGRASE INTD-RELATED"/>
    <property type="match status" value="1"/>
</dbReference>
<evidence type="ECO:0000256" key="1">
    <source>
        <dbReference type="ARBA" id="ARBA00008857"/>
    </source>
</evidence>
<evidence type="ECO:0000256" key="4">
    <source>
        <dbReference type="ARBA" id="ARBA00023172"/>
    </source>
</evidence>
<dbReference type="InterPro" id="IPR004107">
    <property type="entry name" value="Integrase_SAM-like_N"/>
</dbReference>
<dbReference type="eggNOG" id="COG4974">
    <property type="taxonomic scope" value="Bacteria"/>
</dbReference>
<evidence type="ECO:0000313" key="9">
    <source>
        <dbReference type="Proteomes" id="UP000034681"/>
    </source>
</evidence>
<reference evidence="8" key="1">
    <citation type="submission" date="2012-04" db="EMBL/GenBank/DDBJ databases">
        <authorList>
            <person name="Borisov I.G."/>
            <person name="Ivanikova N.V."/>
            <person name="Pinevich A.V."/>
        </authorList>
    </citation>
    <scope>NUCLEOTIDE SEQUENCE</scope>
    <source>
        <strain evidence="8">CALU 1027</strain>
    </source>
</reference>
<dbReference type="Proteomes" id="UP000034681">
    <property type="component" value="Unassembled WGS sequence"/>
</dbReference>
<dbReference type="PROSITE" id="PS51900">
    <property type="entry name" value="CB"/>
    <property type="match status" value="1"/>
</dbReference>
<dbReference type="Gene3D" id="1.10.150.130">
    <property type="match status" value="1"/>
</dbReference>
<evidence type="ECO:0000259" key="7">
    <source>
        <dbReference type="PROSITE" id="PS51900"/>
    </source>
</evidence>
<dbReference type="AlphaFoldDB" id="A0A0M2PNN6"/>
<dbReference type="STRING" id="317619.GCA_000332315_03127"/>
<protein>
    <submittedName>
        <fullName evidence="8">Integrase</fullName>
    </submittedName>
</protein>
<dbReference type="InterPro" id="IPR002104">
    <property type="entry name" value="Integrase_catalytic"/>
</dbReference>
<dbReference type="InterPro" id="IPR011010">
    <property type="entry name" value="DNA_brk_join_enz"/>
</dbReference>
<keyword evidence="2" id="KW-0229">DNA integration</keyword>
<sequence length="326" mass="37257">MEPLLSTSAQQKLLDQVRDVIRLKRYSHKTEQSYVAWVQRYILFHNKRQPQEMGTEEVEAFLTHLAVTENVAASTQNQARSALIFLYRHVLQQPLTENIEAIRAKRSKDLPTVLTIAEVKAVLGAMTGTPQLIAELLYGTGMRLNEGLQIRVKDVDFGQQQITVRDAQGNQDRVTVLPQRIVERLQAHLVLIKHQHQQDLDQGYGQVYLPYALERKYANADRDWIWQYVFTASNRSEDPQSGIVHRHHLDPSIIQKAIKVAVRQVGIAKKASCHTLRHSFATHLLENGYDIRTVQELLGHKDVKTTMVYTHVVNRNGLGVRSPLDL</sequence>
<dbReference type="GO" id="GO:0015074">
    <property type="term" value="P:DNA integration"/>
    <property type="evidence" value="ECO:0007669"/>
    <property type="project" value="UniProtKB-KW"/>
</dbReference>
<gene>
    <name evidence="8" type="ORF">PROH_21410</name>
</gene>